<evidence type="ECO:0000256" key="3">
    <source>
        <dbReference type="SAM" id="MobiDB-lite"/>
    </source>
</evidence>
<dbReference type="InterPro" id="IPR008594">
    <property type="entry name" value="DcpS/DCS2"/>
</dbReference>
<gene>
    <name evidence="4" type="ORF">UCRPC4_g06253</name>
</gene>
<dbReference type="SUPFAM" id="SSF102860">
    <property type="entry name" value="mRNA decapping enzyme DcpS N-terminal domain"/>
    <property type="match status" value="1"/>
</dbReference>
<proteinExistence type="inferred from homology"/>
<dbReference type="Gene3D" id="3.30.428.10">
    <property type="entry name" value="HIT-like"/>
    <property type="match status" value="2"/>
</dbReference>
<dbReference type="EMBL" id="LCWF01000182">
    <property type="protein sequence ID" value="KKY15621.1"/>
    <property type="molecule type" value="Genomic_DNA"/>
</dbReference>
<dbReference type="GO" id="GO:0005634">
    <property type="term" value="C:nucleus"/>
    <property type="evidence" value="ECO:0007669"/>
    <property type="project" value="TreeGrafter"/>
</dbReference>
<organism evidence="4 5">
    <name type="scientific">Phaeomoniella chlamydospora</name>
    <name type="common">Phaeoacremonium chlamydosporum</name>
    <dbReference type="NCBI Taxonomy" id="158046"/>
    <lineage>
        <taxon>Eukaryota</taxon>
        <taxon>Fungi</taxon>
        <taxon>Dikarya</taxon>
        <taxon>Ascomycota</taxon>
        <taxon>Pezizomycotina</taxon>
        <taxon>Eurotiomycetes</taxon>
        <taxon>Chaetothyriomycetidae</taxon>
        <taxon>Phaeomoniellales</taxon>
        <taxon>Phaeomoniellaceae</taxon>
        <taxon>Phaeomoniella</taxon>
    </lineage>
</organism>
<protein>
    <submittedName>
        <fullName evidence="4">Putative mrna decapping hydrolase</fullName>
    </submittedName>
</protein>
<feature type="region of interest" description="Disordered" evidence="3">
    <location>
        <begin position="332"/>
        <end position="354"/>
    </location>
</feature>
<reference evidence="4 5" key="2">
    <citation type="submission" date="2015-05" db="EMBL/GenBank/DDBJ databases">
        <authorList>
            <person name="Morales-Cruz A."/>
            <person name="Amrine K.C."/>
            <person name="Cantu D."/>
        </authorList>
    </citation>
    <scope>NUCLEOTIDE SEQUENCE [LARGE SCALE GENOMIC DNA]</scope>
    <source>
        <strain evidence="4">UCRPC4</strain>
    </source>
</reference>
<dbReference type="Proteomes" id="UP000053317">
    <property type="component" value="Unassembled WGS sequence"/>
</dbReference>
<dbReference type="InterPro" id="IPR011145">
    <property type="entry name" value="Scavenger_mRNA_decap_enz_N"/>
</dbReference>
<evidence type="ECO:0000256" key="1">
    <source>
        <dbReference type="ARBA" id="ARBA00010208"/>
    </source>
</evidence>
<dbReference type="InterPro" id="IPR036265">
    <property type="entry name" value="HIT-like_sf"/>
</dbReference>
<evidence type="ECO:0000313" key="5">
    <source>
        <dbReference type="Proteomes" id="UP000053317"/>
    </source>
</evidence>
<keyword evidence="4" id="KW-0378">Hydrolase</keyword>
<evidence type="ECO:0000256" key="2">
    <source>
        <dbReference type="PIRSR" id="PIRSR028973-1"/>
    </source>
</evidence>
<dbReference type="SUPFAM" id="SSF54197">
    <property type="entry name" value="HIT-like"/>
    <property type="match status" value="1"/>
</dbReference>
<dbReference type="Gene3D" id="3.30.200.40">
    <property type="entry name" value="Scavenger mRNA decapping enzyme, N-terminal domain"/>
    <property type="match status" value="1"/>
</dbReference>
<sequence>MEGKANVEALIAKFQFGRLLNQDQNGRRITLLGSIESQAALLTAERAAFPSSTETIQAFLASISSVENIGANDIYHWYLASTQPSSSETSSSPLPSLKLNLIYPCTQKHISKYSSQTLRMVTETPSIYRDYVLPLMQRDRSSGRLDWIFNIIEGRKEQEDIIVRAHNTRTGALTEIDQEGFLLLPDLNWDRKTMSGLHLLALVERRDIWSLRDLRKKHVGWLRTMRDKLLDATVKVYCEQGVERDMLKLYVHCKSCNLFASFDPFDKTFNQSFNVPDQPTYYHFHIHIVHVMLEASGHTQSTGKAFGLENLISQLEMMTDPSPSLPYVSDFPSRGDRTLPPMTTGGSGDQTIIQDDSGISASAQGQGVEHDAGMQNVELTYFLGEESDLWKEVFGPLKRGDLKAT</sequence>
<accession>A0A0G2DZQ4</accession>
<keyword evidence="5" id="KW-1185">Reference proteome</keyword>
<dbReference type="GO" id="GO:0000340">
    <property type="term" value="F:RNA 7-methylguanosine cap binding"/>
    <property type="evidence" value="ECO:0007669"/>
    <property type="project" value="TreeGrafter"/>
</dbReference>
<dbReference type="OrthoDB" id="10264956at2759"/>
<name>A0A0G2DZQ4_PHACM</name>
<comment type="similarity">
    <text evidence="1">Belongs to the HIT family.</text>
</comment>
<reference evidence="4 5" key="1">
    <citation type="submission" date="2015-05" db="EMBL/GenBank/DDBJ databases">
        <title>Distinctive expansion of gene families associated with plant cell wall degradation and secondary metabolism in the genomes of grapevine trunk pathogens.</title>
        <authorList>
            <person name="Lawrence D.P."/>
            <person name="Travadon R."/>
            <person name="Rolshausen P.E."/>
            <person name="Baumgartner K."/>
        </authorList>
    </citation>
    <scope>NUCLEOTIDE SEQUENCE [LARGE SCALE GENOMIC DNA]</scope>
    <source>
        <strain evidence="4">UCRPC4</strain>
    </source>
</reference>
<dbReference type="Pfam" id="PF05652">
    <property type="entry name" value="DcpS"/>
    <property type="match status" value="1"/>
</dbReference>
<feature type="active site" description="Nucleophile" evidence="2">
    <location>
        <position position="285"/>
    </location>
</feature>
<evidence type="ECO:0000313" key="4">
    <source>
        <dbReference type="EMBL" id="KKY15621.1"/>
    </source>
</evidence>
<dbReference type="PANTHER" id="PTHR12978:SF0">
    <property type="entry name" value="M7GPPPX DIPHOSPHATASE"/>
    <property type="match status" value="1"/>
</dbReference>
<dbReference type="GO" id="GO:0016787">
    <property type="term" value="F:hydrolase activity"/>
    <property type="evidence" value="ECO:0007669"/>
    <property type="project" value="UniProtKB-KW"/>
</dbReference>
<dbReference type="PIRSF" id="PIRSF028973">
    <property type="entry name" value="Scavenger_mRNA_decap_enz"/>
    <property type="match status" value="1"/>
</dbReference>
<comment type="caution">
    <text evidence="4">The sequence shown here is derived from an EMBL/GenBank/DDBJ whole genome shotgun (WGS) entry which is preliminary data.</text>
</comment>
<dbReference type="Pfam" id="PF11969">
    <property type="entry name" value="DcpS_C"/>
    <property type="match status" value="1"/>
</dbReference>
<dbReference type="PANTHER" id="PTHR12978">
    <property type="entry name" value="HISTIDINE TRIAD HIT PROTEIN MEMBER"/>
    <property type="match status" value="1"/>
</dbReference>
<dbReference type="AlphaFoldDB" id="A0A0G2DZQ4"/>
<dbReference type="GO" id="GO:0000290">
    <property type="term" value="P:deadenylation-dependent decapping of nuclear-transcribed mRNA"/>
    <property type="evidence" value="ECO:0007669"/>
    <property type="project" value="InterPro"/>
</dbReference>
<dbReference type="GO" id="GO:0000932">
    <property type="term" value="C:P-body"/>
    <property type="evidence" value="ECO:0007669"/>
    <property type="project" value="TreeGrafter"/>
</dbReference>